<organism evidence="1">
    <name type="scientific">Triatoma infestans</name>
    <name type="common">Assassin bug</name>
    <dbReference type="NCBI Taxonomy" id="30076"/>
    <lineage>
        <taxon>Eukaryota</taxon>
        <taxon>Metazoa</taxon>
        <taxon>Ecdysozoa</taxon>
        <taxon>Arthropoda</taxon>
        <taxon>Hexapoda</taxon>
        <taxon>Insecta</taxon>
        <taxon>Pterygota</taxon>
        <taxon>Neoptera</taxon>
        <taxon>Paraneoptera</taxon>
        <taxon>Hemiptera</taxon>
        <taxon>Heteroptera</taxon>
        <taxon>Panheteroptera</taxon>
        <taxon>Cimicomorpha</taxon>
        <taxon>Reduviidae</taxon>
        <taxon>Triatominae</taxon>
        <taxon>Triatoma</taxon>
    </lineage>
</organism>
<protein>
    <submittedName>
        <fullName evidence="1">Serine threonine-protein kinase mtor</fullName>
    </submittedName>
</protein>
<dbReference type="AlphaFoldDB" id="A0A161M1W2"/>
<keyword evidence="1" id="KW-0808">Transferase</keyword>
<accession>A0A161M1W2</accession>
<dbReference type="GO" id="GO:0016301">
    <property type="term" value="F:kinase activity"/>
    <property type="evidence" value="ECO:0007669"/>
    <property type="project" value="UniProtKB-KW"/>
</dbReference>
<keyword evidence="1" id="KW-0418">Kinase</keyword>
<sequence length="67" mass="7642">MELTAKAVGQLALVSRSEVYAKFEIQKAIEWLNGERHEGKRHAAVLILRELALYAPTYFFPTSAIFF</sequence>
<name>A0A161M1W2_TRIIF</name>
<proteinExistence type="predicted"/>
<reference evidence="1" key="1">
    <citation type="submission" date="2016-04" db="EMBL/GenBank/DDBJ databases">
        <authorList>
            <person name="Calderon-Fernandez G.M.Sr."/>
        </authorList>
    </citation>
    <scope>NUCLEOTIDE SEQUENCE</scope>
    <source>
        <strain evidence="1">Int1</strain>
        <tissue evidence="1">Integument</tissue>
    </source>
</reference>
<reference evidence="1" key="2">
    <citation type="journal article" date="2017" name="J. Med. Entomol.">
        <title>Transcriptome Analysis of the Triatoma infestans (Hemiptera: Reduviidae) Integument.</title>
        <authorList>
            <person name="Calderon-Fernandez G.M."/>
            <person name="Moriconi D.E."/>
            <person name="Dulbecco A.B."/>
            <person name="Juarez M.P."/>
        </authorList>
    </citation>
    <scope>NUCLEOTIDE SEQUENCE</scope>
    <source>
        <strain evidence="1">Int1</strain>
        <tissue evidence="1">Integument</tissue>
    </source>
</reference>
<evidence type="ECO:0000313" key="1">
    <source>
        <dbReference type="EMBL" id="JAR96323.1"/>
    </source>
</evidence>
<dbReference type="EMBL" id="GEMB01007043">
    <property type="protein sequence ID" value="JAR96323.1"/>
    <property type="molecule type" value="Transcribed_RNA"/>
</dbReference>